<comment type="caution">
    <text evidence="2">The sequence shown here is derived from an EMBL/GenBank/DDBJ whole genome shotgun (WGS) entry which is preliminary data.</text>
</comment>
<accession>A0AAW1UCM5</accession>
<protein>
    <submittedName>
        <fullName evidence="2">Uncharacterized protein</fullName>
    </submittedName>
</protein>
<keyword evidence="3" id="KW-1185">Reference proteome</keyword>
<name>A0AAW1UCM5_9CUCU</name>
<gene>
    <name evidence="2" type="ORF">WA026_021668</name>
</gene>
<proteinExistence type="predicted"/>
<dbReference type="AlphaFoldDB" id="A0AAW1UCM5"/>
<feature type="compositionally biased region" description="Basic and acidic residues" evidence="1">
    <location>
        <begin position="21"/>
        <end position="33"/>
    </location>
</feature>
<organism evidence="2 3">
    <name type="scientific">Henosepilachna vigintioctopunctata</name>
    <dbReference type="NCBI Taxonomy" id="420089"/>
    <lineage>
        <taxon>Eukaryota</taxon>
        <taxon>Metazoa</taxon>
        <taxon>Ecdysozoa</taxon>
        <taxon>Arthropoda</taxon>
        <taxon>Hexapoda</taxon>
        <taxon>Insecta</taxon>
        <taxon>Pterygota</taxon>
        <taxon>Neoptera</taxon>
        <taxon>Endopterygota</taxon>
        <taxon>Coleoptera</taxon>
        <taxon>Polyphaga</taxon>
        <taxon>Cucujiformia</taxon>
        <taxon>Coccinelloidea</taxon>
        <taxon>Coccinellidae</taxon>
        <taxon>Epilachninae</taxon>
        <taxon>Epilachnini</taxon>
        <taxon>Henosepilachna</taxon>
    </lineage>
</organism>
<dbReference type="EMBL" id="JARQZJ010000047">
    <property type="protein sequence ID" value="KAK9878358.1"/>
    <property type="molecule type" value="Genomic_DNA"/>
</dbReference>
<evidence type="ECO:0000313" key="3">
    <source>
        <dbReference type="Proteomes" id="UP001431783"/>
    </source>
</evidence>
<dbReference type="Proteomes" id="UP001431783">
    <property type="component" value="Unassembled WGS sequence"/>
</dbReference>
<feature type="compositionally biased region" description="Polar residues" evidence="1">
    <location>
        <begin position="1"/>
        <end position="11"/>
    </location>
</feature>
<evidence type="ECO:0000313" key="2">
    <source>
        <dbReference type="EMBL" id="KAK9878358.1"/>
    </source>
</evidence>
<evidence type="ECO:0000256" key="1">
    <source>
        <dbReference type="SAM" id="MobiDB-lite"/>
    </source>
</evidence>
<sequence>MTTSLQKLQTDQNRKNTQKGENNERERTPDATPERVVIPSCSYKTSEEIKPFPQALLRKKQNPGRKPCKNIENQFENEREEEHFLTGVMSVNDYVVVRFSTEKTVTHYSGKVMEITEKEDLVNFLRRKKPAYHCVFPDVTVQSMIGIEDATRLPISICHKC</sequence>
<reference evidence="2 3" key="1">
    <citation type="submission" date="2023-03" db="EMBL/GenBank/DDBJ databases">
        <title>Genome insight into feeding habits of ladybird beetles.</title>
        <authorList>
            <person name="Li H.-S."/>
            <person name="Huang Y.-H."/>
            <person name="Pang H."/>
        </authorList>
    </citation>
    <scope>NUCLEOTIDE SEQUENCE [LARGE SCALE GENOMIC DNA]</scope>
    <source>
        <strain evidence="2">SYSU_2023b</strain>
        <tissue evidence="2">Whole body</tissue>
    </source>
</reference>
<feature type="region of interest" description="Disordered" evidence="1">
    <location>
        <begin position="1"/>
        <end position="34"/>
    </location>
</feature>